<evidence type="ECO:0000256" key="4">
    <source>
        <dbReference type="PROSITE-ProRule" id="PRU01052"/>
    </source>
</evidence>
<sequence>MSPNEPVCLIENDSDGKLRVVRCALDILDKIDQHVVVVSVVGLYRTGKSYLMNKLAGERKGFALGATIQSKTKGIWMWCVPHPEKRDHTLVLLDTEGLGDVEKGDEKNDNWIFSLAVLLSSTLVYNSLGTIDNNALEKLHYVTELTEHIKVKSNQRDGEESSEYLRYFPSFVWTVRDFTLTLEVDGRPITANEYLENALKLRTGEGNTMLKICLRNYFSPRWCFVFERPASGDKMRRMEELTDADLEPAFVEQAKEFCDHVFMEAKTKTLKQGLKVTGRREYYSTCIEDGNIGQAILSSDQSLTEAEQRAEGEITDTMKMHSMTWQQHSNDHQMEAYLSLSLIFISLSLSHTHILCLPFSAVEQAKREASERENRAMEEQLVVQERLRVDQQRTYEENVNQLMERMARDSRNAVAEHDRVLQARLKVGIKKKHKH</sequence>
<dbReference type="SUPFAM" id="SSF48340">
    <property type="entry name" value="Interferon-induced guanylate-binding protein 1 (GBP1), C-terminal domain"/>
    <property type="match status" value="1"/>
</dbReference>
<evidence type="ECO:0000256" key="3">
    <source>
        <dbReference type="ARBA" id="ARBA00023134"/>
    </source>
</evidence>
<dbReference type="AlphaFoldDB" id="A0A4W5NJL5"/>
<evidence type="ECO:0000256" key="2">
    <source>
        <dbReference type="ARBA" id="ARBA00022801"/>
    </source>
</evidence>
<keyword evidence="8" id="KW-1185">Reference proteome</keyword>
<keyword evidence="1" id="KW-0547">Nucleotide-binding</keyword>
<evidence type="ECO:0000259" key="6">
    <source>
        <dbReference type="PROSITE" id="PS51715"/>
    </source>
</evidence>
<dbReference type="GO" id="GO:0005525">
    <property type="term" value="F:GTP binding"/>
    <property type="evidence" value="ECO:0007669"/>
    <property type="project" value="UniProtKB-KW"/>
</dbReference>
<feature type="domain" description="GB1/RHD3-type G" evidence="6">
    <location>
        <begin position="32"/>
        <end position="266"/>
    </location>
</feature>
<dbReference type="GO" id="GO:0003924">
    <property type="term" value="F:GTPase activity"/>
    <property type="evidence" value="ECO:0007669"/>
    <property type="project" value="InterPro"/>
</dbReference>
<name>A0A4W5NJL5_9TELE</name>
<accession>A0A4W5NJL5</accession>
<dbReference type="Gene3D" id="3.40.50.300">
    <property type="entry name" value="P-loop containing nucleotide triphosphate hydrolases"/>
    <property type="match status" value="1"/>
</dbReference>
<dbReference type="InterPro" id="IPR036543">
    <property type="entry name" value="Guanylate-bd_C_sf"/>
</dbReference>
<dbReference type="PANTHER" id="PTHR10751">
    <property type="entry name" value="GUANYLATE BINDING PROTEIN"/>
    <property type="match status" value="1"/>
</dbReference>
<organism evidence="7 8">
    <name type="scientific">Hucho hucho</name>
    <name type="common">huchen</name>
    <dbReference type="NCBI Taxonomy" id="62062"/>
    <lineage>
        <taxon>Eukaryota</taxon>
        <taxon>Metazoa</taxon>
        <taxon>Chordata</taxon>
        <taxon>Craniata</taxon>
        <taxon>Vertebrata</taxon>
        <taxon>Euteleostomi</taxon>
        <taxon>Actinopterygii</taxon>
        <taxon>Neopterygii</taxon>
        <taxon>Teleostei</taxon>
        <taxon>Protacanthopterygii</taxon>
        <taxon>Salmoniformes</taxon>
        <taxon>Salmonidae</taxon>
        <taxon>Salmoninae</taxon>
        <taxon>Hucho</taxon>
    </lineage>
</organism>
<dbReference type="SUPFAM" id="SSF52540">
    <property type="entry name" value="P-loop containing nucleoside triphosphate hydrolases"/>
    <property type="match status" value="1"/>
</dbReference>
<dbReference type="Ensembl" id="ENSHHUT00000054024.1">
    <property type="protein sequence ID" value="ENSHHUP00000052186.1"/>
    <property type="gene ID" value="ENSHHUG00000031388.1"/>
</dbReference>
<reference evidence="7" key="2">
    <citation type="submission" date="2025-08" db="UniProtKB">
        <authorList>
            <consortium name="Ensembl"/>
        </authorList>
    </citation>
    <scope>IDENTIFICATION</scope>
</reference>
<dbReference type="Gene3D" id="1.20.1000.10">
    <property type="entry name" value="Guanylate-binding protein, C-terminal domain"/>
    <property type="match status" value="1"/>
</dbReference>
<proteinExistence type="inferred from homology"/>
<dbReference type="CDD" id="cd01851">
    <property type="entry name" value="GBP"/>
    <property type="match status" value="1"/>
</dbReference>
<dbReference type="InterPro" id="IPR030386">
    <property type="entry name" value="G_GB1_RHD3_dom"/>
</dbReference>
<evidence type="ECO:0000313" key="7">
    <source>
        <dbReference type="Ensembl" id="ENSHHUP00000052186.1"/>
    </source>
</evidence>
<dbReference type="Proteomes" id="UP000314982">
    <property type="component" value="Unassembled WGS sequence"/>
</dbReference>
<evidence type="ECO:0000313" key="8">
    <source>
        <dbReference type="Proteomes" id="UP000314982"/>
    </source>
</evidence>
<keyword evidence="2" id="KW-0378">Hydrolase</keyword>
<evidence type="ECO:0000256" key="5">
    <source>
        <dbReference type="SAM" id="Coils"/>
    </source>
</evidence>
<feature type="coiled-coil region" evidence="5">
    <location>
        <begin position="360"/>
        <end position="387"/>
    </location>
</feature>
<dbReference type="FunFam" id="3.40.50.300:FF:002830">
    <property type="entry name" value="Guanylate-binding protein 2"/>
    <property type="match status" value="1"/>
</dbReference>
<protein>
    <recommendedName>
        <fullName evidence="6">GB1/RHD3-type G domain-containing protein</fullName>
    </recommendedName>
</protein>
<comment type="similarity">
    <text evidence="4">Belongs to the TRAFAC class dynamin-like GTPase superfamily. GB1/RHD3 GTPase family.</text>
</comment>
<reference evidence="8" key="1">
    <citation type="submission" date="2018-06" db="EMBL/GenBank/DDBJ databases">
        <title>Genome assembly of Danube salmon.</title>
        <authorList>
            <person name="Macqueen D.J."/>
            <person name="Gundappa M.K."/>
        </authorList>
    </citation>
    <scope>NUCLEOTIDE SEQUENCE [LARGE SCALE GENOMIC DNA]</scope>
</reference>
<keyword evidence="5" id="KW-0175">Coiled coil</keyword>
<dbReference type="InterPro" id="IPR015894">
    <property type="entry name" value="Guanylate-bd_N"/>
</dbReference>
<dbReference type="InterPro" id="IPR027417">
    <property type="entry name" value="P-loop_NTPase"/>
</dbReference>
<dbReference type="Pfam" id="PF02263">
    <property type="entry name" value="GBP"/>
    <property type="match status" value="1"/>
</dbReference>
<dbReference type="GeneTree" id="ENSGT00940000154265"/>
<reference evidence="7" key="3">
    <citation type="submission" date="2025-09" db="UniProtKB">
        <authorList>
            <consortium name="Ensembl"/>
        </authorList>
    </citation>
    <scope>IDENTIFICATION</scope>
</reference>
<dbReference type="PROSITE" id="PS51715">
    <property type="entry name" value="G_GB1_RHD3"/>
    <property type="match status" value="1"/>
</dbReference>
<evidence type="ECO:0000256" key="1">
    <source>
        <dbReference type="ARBA" id="ARBA00022741"/>
    </source>
</evidence>
<keyword evidence="3" id="KW-0342">GTP-binding</keyword>